<accession>D2UZZ1</accession>
<dbReference type="STRING" id="5762.D2UZZ1"/>
<dbReference type="KEGG" id="ngr:NAEGRDRAFT_2758"/>
<dbReference type="GO" id="GO:0000460">
    <property type="term" value="P:maturation of 5.8S rRNA"/>
    <property type="evidence" value="ECO:0007669"/>
    <property type="project" value="TreeGrafter"/>
</dbReference>
<dbReference type="PROSITE" id="PS50833">
    <property type="entry name" value="BRIX"/>
    <property type="match status" value="1"/>
</dbReference>
<dbReference type="Pfam" id="PF04427">
    <property type="entry name" value="Brix"/>
    <property type="match status" value="1"/>
</dbReference>
<dbReference type="Gene3D" id="3.40.50.10480">
    <property type="entry name" value="Probable brix-domain ribosomal biogenesis protein"/>
    <property type="match status" value="1"/>
</dbReference>
<dbReference type="InterPro" id="IPR007109">
    <property type="entry name" value="Brix"/>
</dbReference>
<dbReference type="GO" id="GO:0005730">
    <property type="term" value="C:nucleolus"/>
    <property type="evidence" value="ECO:0007669"/>
    <property type="project" value="TreeGrafter"/>
</dbReference>
<evidence type="ECO:0000313" key="3">
    <source>
        <dbReference type="Proteomes" id="UP000006671"/>
    </source>
</evidence>
<evidence type="ECO:0000313" key="2">
    <source>
        <dbReference type="EMBL" id="EFC50248.1"/>
    </source>
</evidence>
<dbReference type="OrthoDB" id="264354at2759"/>
<dbReference type="GO" id="GO:0030687">
    <property type="term" value="C:preribosome, large subunit precursor"/>
    <property type="evidence" value="ECO:0007669"/>
    <property type="project" value="TreeGrafter"/>
</dbReference>
<sequence>LEYLKNFDEQVHKSKQETLAEEEDIDEFEEYFKNGKEPKVLITTQYNAMLDKAKNASKFTMTFIKELLNCIPNSFYMKRKHYYVKQVIEYAEKNDFTDVIVIGERNNKPSSCLLIHLPTGPCATFRLSFPKLKKDLRNIAKVDRNYCQKFYPELILNNFTTRLGYRVARMFQAIFPQKPNFTGRRVVTMHNQRDFIFFRHHIYNFYDVDEKNKDRAKSVTVTKGVKIQEVGPRVTFRLQSLQLGKFDNLFGEFEWYGRNELVVDKKQF</sequence>
<evidence type="ECO:0000259" key="1">
    <source>
        <dbReference type="PROSITE" id="PS50833"/>
    </source>
</evidence>
<keyword evidence="3" id="KW-1185">Reference proteome</keyword>
<gene>
    <name evidence="2" type="ORF">NAEGRDRAFT_2758</name>
</gene>
<dbReference type="Proteomes" id="UP000006671">
    <property type="component" value="Unassembled WGS sequence"/>
</dbReference>
<name>D2UZZ1_NAEGR</name>
<feature type="non-terminal residue" evidence="2">
    <location>
        <position position="268"/>
    </location>
</feature>
<dbReference type="OMA" id="EWEHRPD"/>
<feature type="non-terminal residue" evidence="2">
    <location>
        <position position="1"/>
    </location>
</feature>
<organism evidence="3">
    <name type="scientific">Naegleria gruberi</name>
    <name type="common">Amoeba</name>
    <dbReference type="NCBI Taxonomy" id="5762"/>
    <lineage>
        <taxon>Eukaryota</taxon>
        <taxon>Discoba</taxon>
        <taxon>Heterolobosea</taxon>
        <taxon>Tetramitia</taxon>
        <taxon>Eutetramitia</taxon>
        <taxon>Vahlkampfiidae</taxon>
        <taxon>Naegleria</taxon>
    </lineage>
</organism>
<dbReference type="RefSeq" id="XP_002682992.1">
    <property type="nucleotide sequence ID" value="XM_002682946.1"/>
</dbReference>
<dbReference type="InParanoid" id="D2UZZ1"/>
<dbReference type="PANTHER" id="PTHR22734:SF3">
    <property type="entry name" value="RIBOSOME PRODUCTION FACTOR 1"/>
    <property type="match status" value="1"/>
</dbReference>
<protein>
    <submittedName>
        <fullName evidence="2">Predicted protein</fullName>
    </submittedName>
</protein>
<reference evidence="2 3" key="1">
    <citation type="journal article" date="2010" name="Cell">
        <title>The genome of Naegleria gruberi illuminates early eukaryotic versatility.</title>
        <authorList>
            <person name="Fritz-Laylin L.K."/>
            <person name="Prochnik S.E."/>
            <person name="Ginger M.L."/>
            <person name="Dacks J.B."/>
            <person name="Carpenter M.L."/>
            <person name="Field M.C."/>
            <person name="Kuo A."/>
            <person name="Paredez A."/>
            <person name="Chapman J."/>
            <person name="Pham J."/>
            <person name="Shu S."/>
            <person name="Neupane R."/>
            <person name="Cipriano M."/>
            <person name="Mancuso J."/>
            <person name="Tu H."/>
            <person name="Salamov A."/>
            <person name="Lindquist E."/>
            <person name="Shapiro H."/>
            <person name="Lucas S."/>
            <person name="Grigoriev I.V."/>
            <person name="Cande W.Z."/>
            <person name="Fulton C."/>
            <person name="Rokhsar D.S."/>
            <person name="Dawson S.C."/>
        </authorList>
    </citation>
    <scope>NUCLEOTIDE SEQUENCE [LARGE SCALE GENOMIC DNA]</scope>
    <source>
        <strain evidence="2 3">NEG-M</strain>
    </source>
</reference>
<dbReference type="EMBL" id="GG738846">
    <property type="protein sequence ID" value="EFC50248.1"/>
    <property type="molecule type" value="Genomic_DNA"/>
</dbReference>
<feature type="domain" description="Brix" evidence="1">
    <location>
        <begin position="46"/>
        <end position="247"/>
    </location>
</feature>
<dbReference type="AlphaFoldDB" id="D2UZZ1"/>
<dbReference type="GeneID" id="8858933"/>
<dbReference type="GO" id="GO:0000470">
    <property type="term" value="P:maturation of LSU-rRNA"/>
    <property type="evidence" value="ECO:0007669"/>
    <property type="project" value="TreeGrafter"/>
</dbReference>
<proteinExistence type="predicted"/>
<dbReference type="VEuPathDB" id="AmoebaDB:NAEGRDRAFT_2758"/>
<dbReference type="InterPro" id="IPR044281">
    <property type="entry name" value="IMP4/RPF1"/>
</dbReference>
<dbReference type="GO" id="GO:0042134">
    <property type="term" value="F:rRNA primary transcript binding"/>
    <property type="evidence" value="ECO:0007669"/>
    <property type="project" value="InterPro"/>
</dbReference>
<dbReference type="eggNOG" id="KOG2780">
    <property type="taxonomic scope" value="Eukaryota"/>
</dbReference>
<dbReference type="SUPFAM" id="SSF52954">
    <property type="entry name" value="Class II aaRS ABD-related"/>
    <property type="match status" value="1"/>
</dbReference>
<dbReference type="SMART" id="SM00879">
    <property type="entry name" value="Brix"/>
    <property type="match status" value="1"/>
</dbReference>
<dbReference type="FunCoup" id="D2UZZ1">
    <property type="interactions" value="465"/>
</dbReference>
<dbReference type="PANTHER" id="PTHR22734">
    <property type="entry name" value="U3 SMALL NUCLEOLAR RIBONUCLEOPROTEIN PROTEIN IMP4"/>
    <property type="match status" value="1"/>
</dbReference>